<dbReference type="InterPro" id="IPR050550">
    <property type="entry name" value="SEC23_SEC24_subfamily"/>
</dbReference>
<dbReference type="Pfam" id="PF04811">
    <property type="entry name" value="Sec23_trunk"/>
    <property type="match status" value="1"/>
</dbReference>
<evidence type="ECO:0000256" key="1">
    <source>
        <dbReference type="SAM" id="MobiDB-lite"/>
    </source>
</evidence>
<accession>A0ABV2AHW4</accession>
<dbReference type="Gene3D" id="3.40.20.10">
    <property type="entry name" value="Severin"/>
    <property type="match status" value="1"/>
</dbReference>
<evidence type="ECO:0000313" key="4">
    <source>
        <dbReference type="EMBL" id="MES1919197.1"/>
    </source>
</evidence>
<dbReference type="PANTHER" id="PTHR13803">
    <property type="entry name" value="SEC24-RELATED PROTEIN"/>
    <property type="match status" value="1"/>
</dbReference>
<dbReference type="InterPro" id="IPR029006">
    <property type="entry name" value="ADF-H/Gelsolin-like_dom_sf"/>
</dbReference>
<dbReference type="Gene3D" id="1.20.120.730">
    <property type="entry name" value="Sec23/Sec24 helical domain"/>
    <property type="match status" value="1"/>
</dbReference>
<name>A0ABV2AHW4_9EUKA</name>
<dbReference type="SUPFAM" id="SSF53300">
    <property type="entry name" value="vWA-like"/>
    <property type="match status" value="1"/>
</dbReference>
<dbReference type="SUPFAM" id="SSF81995">
    <property type="entry name" value="beta-sandwich domain of Sec23/24"/>
    <property type="match status" value="1"/>
</dbReference>
<feature type="region of interest" description="Disordered" evidence="1">
    <location>
        <begin position="85"/>
        <end position="110"/>
    </location>
</feature>
<keyword evidence="5" id="KW-1185">Reference proteome</keyword>
<gene>
    <name evidence="4" type="primary">SEC24B</name>
    <name evidence="4" type="ORF">MHBO_001059</name>
</gene>
<dbReference type="Gene3D" id="2.60.40.1670">
    <property type="entry name" value="beta-sandwich domain of Sec23/24"/>
    <property type="match status" value="1"/>
</dbReference>
<protein>
    <submittedName>
        <fullName evidence="4">Protein transport protein Sec24B, variant 2</fullName>
    </submittedName>
</protein>
<feature type="domain" description="Sec23/Sec24 trunk" evidence="2">
    <location>
        <begin position="158"/>
        <end position="363"/>
    </location>
</feature>
<feature type="compositionally biased region" description="Polar residues" evidence="1">
    <location>
        <begin position="86"/>
        <end position="96"/>
    </location>
</feature>
<feature type="region of interest" description="Disordered" evidence="1">
    <location>
        <begin position="1"/>
        <end position="24"/>
    </location>
</feature>
<dbReference type="Pfam" id="PF08033">
    <property type="entry name" value="Sec23_BS"/>
    <property type="match status" value="1"/>
</dbReference>
<reference evidence="4 5" key="1">
    <citation type="journal article" date="2024" name="BMC Biol.">
        <title>Comparative genomics of Ascetosporea gives new insight into the evolutionary basis for animal parasitism in Rhizaria.</title>
        <authorList>
            <person name="Hiltunen Thoren M."/>
            <person name="Onut-Brannstrom I."/>
            <person name="Alfjorden A."/>
            <person name="Peckova H."/>
            <person name="Swords F."/>
            <person name="Hooper C."/>
            <person name="Holzer A.S."/>
            <person name="Bass D."/>
            <person name="Burki F."/>
        </authorList>
    </citation>
    <scope>NUCLEOTIDE SEQUENCE [LARGE SCALE GENOMIC DNA]</scope>
    <source>
        <strain evidence="4">20-A016</strain>
    </source>
</reference>
<dbReference type="InterPro" id="IPR036465">
    <property type="entry name" value="vWFA_dom_sf"/>
</dbReference>
<sequence length="766" mass="85269">MAQADKEMPRRLHQRLSRQLPDVQERAEECGHRLLRARGVHARGEGPSAHRRLRELGHRALQQMPCLHQPLRRLRHRKQLDLQHVPNAQQSASSVQRLAGQRRNALGPPQTARTPQLLLRVHRFKRVLLHRQVAAVADLRVCDRRFDRSGQIGFSFKREGMLALIGEAVPPMIEQLAGDKRAQVAVLTFDRALHFYKLGSEGSPPKVTVSPDLANPIARTPDKMLVRLSENKNAICDLFRSLEKIHAETRDGDSALGDAMATVKNVFAPVGGKICVFSAATPSVGVGRLHAKMAKPKDKKEVKDSLRAHLIDNSSFYSEHARSMNERFLSVDVFKFALNHKPMGCGSLGALSHLTGGSFKLYEVRPGVEEDFGSLLQRLSGDLRNSLLRPIAWDAVMRIRASHKLLKKELLGDFDLKKSDLMSFPVAVGRKTVSMTVKFDDEEEDRMIFDNFVFFQSALLFTSQNGDRRIRVYNLAVPVTNSAPKVAQSVNTAAFLAYIAKMAVSKCLDIGFETGRNFIQSAGMALIRRLALSTGKAVRSAEDLPPKAREMAAALVGLLKSEAFCDAAKDPVPTRFSEESRVFVSPIRRFQRLCCLRGAPVASAQLFARPLVFPLLDVLLSEDYPEDPDKVVDVINANAMKLNSLALVASGVLVISDGQRLIFRVKKDSDSEILEALFGVSRIPADGSLSLISFAESESVLADRLGEVIGFLRKISYSKWLVPEIMVESQNVDRLCAAYLYEERSETVMSLDEFLKYIVKVINTSY</sequence>
<feature type="compositionally biased region" description="Basic and acidic residues" evidence="1">
    <location>
        <begin position="1"/>
        <end position="10"/>
    </location>
</feature>
<evidence type="ECO:0000259" key="2">
    <source>
        <dbReference type="Pfam" id="PF04811"/>
    </source>
</evidence>
<dbReference type="InterPro" id="IPR012990">
    <property type="entry name" value="Beta-sandwich_Sec23_24"/>
</dbReference>
<evidence type="ECO:0000259" key="3">
    <source>
        <dbReference type="Pfam" id="PF08033"/>
    </source>
</evidence>
<dbReference type="InterPro" id="IPR006896">
    <property type="entry name" value="Sec23/24_trunk_dom"/>
</dbReference>
<comment type="caution">
    <text evidence="4">The sequence shown here is derived from an EMBL/GenBank/DDBJ whole genome shotgun (WGS) entry which is preliminary data.</text>
</comment>
<feature type="domain" description="Sec23/Sec24 beta-sandwich" evidence="3">
    <location>
        <begin position="392"/>
        <end position="480"/>
    </location>
</feature>
<proteinExistence type="predicted"/>
<organism evidence="4 5">
    <name type="scientific">Bonamia ostreae</name>
    <dbReference type="NCBI Taxonomy" id="126728"/>
    <lineage>
        <taxon>Eukaryota</taxon>
        <taxon>Sar</taxon>
        <taxon>Rhizaria</taxon>
        <taxon>Endomyxa</taxon>
        <taxon>Ascetosporea</taxon>
        <taxon>Haplosporida</taxon>
        <taxon>Bonamia</taxon>
    </lineage>
</organism>
<dbReference type="Proteomes" id="UP001439008">
    <property type="component" value="Unassembled WGS sequence"/>
</dbReference>
<evidence type="ECO:0000313" key="5">
    <source>
        <dbReference type="Proteomes" id="UP001439008"/>
    </source>
</evidence>
<dbReference type="Gene3D" id="3.40.50.410">
    <property type="entry name" value="von Willebrand factor, type A domain"/>
    <property type="match status" value="1"/>
</dbReference>
<dbReference type="EMBL" id="JBDODL010000223">
    <property type="protein sequence ID" value="MES1919197.1"/>
    <property type="molecule type" value="Genomic_DNA"/>
</dbReference>